<proteinExistence type="inferred from homology"/>
<feature type="modified residue" description="N6-(pyridoxal phosphate)lysine" evidence="14">
    <location>
        <position position="112"/>
    </location>
</feature>
<evidence type="ECO:0000256" key="2">
    <source>
        <dbReference type="ARBA" id="ARBA00001946"/>
    </source>
</evidence>
<comment type="cofactor">
    <cofactor evidence="2">
        <name>Mg(2+)</name>
        <dbReference type="ChEBI" id="CHEBI:18420"/>
    </cofactor>
</comment>
<dbReference type="EC" id="4.1.1.19" evidence="5 13"/>
<feature type="compositionally biased region" description="Low complexity" evidence="16">
    <location>
        <begin position="1"/>
        <end position="17"/>
    </location>
</feature>
<evidence type="ECO:0000256" key="1">
    <source>
        <dbReference type="ARBA" id="ARBA00001933"/>
    </source>
</evidence>
<accession>A0A844ANU1</accession>
<keyword evidence="11" id="KW-0620">Polyamine biosynthesis</keyword>
<dbReference type="Proteomes" id="UP000436694">
    <property type="component" value="Unassembled WGS sequence"/>
</dbReference>
<dbReference type="GO" id="GO:0008792">
    <property type="term" value="F:arginine decarboxylase activity"/>
    <property type="evidence" value="ECO:0007669"/>
    <property type="project" value="UniProtKB-UniRule"/>
</dbReference>
<dbReference type="RefSeq" id="WP_328593424.1">
    <property type="nucleotide sequence ID" value="NZ_WIXK01000012.1"/>
</dbReference>
<keyword evidence="6" id="KW-0479">Metal-binding</keyword>
<dbReference type="Pfam" id="PF17810">
    <property type="entry name" value="Arg_decarb_HB"/>
    <property type="match status" value="1"/>
</dbReference>
<organism evidence="20 21">
    <name type="scientific">Tritonibacter aquimaris</name>
    <dbReference type="NCBI Taxonomy" id="2663379"/>
    <lineage>
        <taxon>Bacteria</taxon>
        <taxon>Pseudomonadati</taxon>
        <taxon>Pseudomonadota</taxon>
        <taxon>Alphaproteobacteria</taxon>
        <taxon>Rhodobacterales</taxon>
        <taxon>Paracoccaceae</taxon>
        <taxon>Tritonibacter</taxon>
    </lineage>
</organism>
<dbReference type="GO" id="GO:0046872">
    <property type="term" value="F:metal ion binding"/>
    <property type="evidence" value="ECO:0007669"/>
    <property type="project" value="UniProtKB-KW"/>
</dbReference>
<keyword evidence="10" id="KW-0745">Spermidine biosynthesis</keyword>
<dbReference type="GO" id="GO:0008295">
    <property type="term" value="P:spermidine biosynthetic process"/>
    <property type="evidence" value="ECO:0007669"/>
    <property type="project" value="UniProtKB-UniRule"/>
</dbReference>
<comment type="function">
    <text evidence="3">Catalyzes the biosynthesis of agmatine from arginine.</text>
</comment>
<dbReference type="PIRSF" id="PIRSF001336">
    <property type="entry name" value="Arg_decrbxlase"/>
    <property type="match status" value="1"/>
</dbReference>
<evidence type="ECO:0000256" key="15">
    <source>
        <dbReference type="PIRSR" id="PIRSR600183-50"/>
    </source>
</evidence>
<dbReference type="NCBIfam" id="TIGR01273">
    <property type="entry name" value="speA"/>
    <property type="match status" value="1"/>
</dbReference>
<name>A0A844ANU1_9RHOB</name>
<dbReference type="SUPFAM" id="SSF51419">
    <property type="entry name" value="PLP-binding barrel"/>
    <property type="match status" value="1"/>
</dbReference>
<keyword evidence="7" id="KW-0210">Decarboxylase</keyword>
<reference evidence="20 21" key="1">
    <citation type="submission" date="2019-10" db="EMBL/GenBank/DDBJ databases">
        <title>Epibacterium sp. nov., isolated from seawater.</title>
        <authorList>
            <person name="Zhang X."/>
            <person name="Li N."/>
        </authorList>
    </citation>
    <scope>NUCLEOTIDE SEQUENCE [LARGE SCALE GENOMIC DNA]</scope>
    <source>
        <strain evidence="20 21">SM1969</strain>
    </source>
</reference>
<dbReference type="PANTHER" id="PTHR43295">
    <property type="entry name" value="ARGININE DECARBOXYLASE"/>
    <property type="match status" value="1"/>
</dbReference>
<evidence type="ECO:0000259" key="18">
    <source>
        <dbReference type="Pfam" id="PF17810"/>
    </source>
</evidence>
<dbReference type="InterPro" id="IPR022644">
    <property type="entry name" value="De-COase2_N"/>
</dbReference>
<evidence type="ECO:0000313" key="21">
    <source>
        <dbReference type="Proteomes" id="UP000436694"/>
    </source>
</evidence>
<evidence type="ECO:0000256" key="16">
    <source>
        <dbReference type="SAM" id="MobiDB-lite"/>
    </source>
</evidence>
<evidence type="ECO:0000256" key="12">
    <source>
        <dbReference type="ARBA" id="ARBA00023239"/>
    </source>
</evidence>
<dbReference type="InterPro" id="IPR002985">
    <property type="entry name" value="Arg_decrbxlase"/>
</dbReference>
<evidence type="ECO:0000313" key="20">
    <source>
        <dbReference type="EMBL" id="MQY44219.1"/>
    </source>
</evidence>
<protein>
    <recommendedName>
        <fullName evidence="5 13">Arginine decarboxylase</fullName>
        <ecNumber evidence="5 13">4.1.1.19</ecNumber>
    </recommendedName>
</protein>
<dbReference type="GO" id="GO:0006527">
    <property type="term" value="P:L-arginine catabolic process"/>
    <property type="evidence" value="ECO:0007669"/>
    <property type="project" value="InterPro"/>
</dbReference>
<keyword evidence="8" id="KW-0460">Magnesium</keyword>
<evidence type="ECO:0000256" key="11">
    <source>
        <dbReference type="ARBA" id="ARBA00023115"/>
    </source>
</evidence>
<keyword evidence="21" id="KW-1185">Reference proteome</keyword>
<feature type="active site" description="Proton donor" evidence="15">
    <location>
        <position position="509"/>
    </location>
</feature>
<dbReference type="InterPro" id="IPR022653">
    <property type="entry name" value="De-COase2_pyr-phos_BS"/>
</dbReference>
<evidence type="ECO:0000259" key="19">
    <source>
        <dbReference type="Pfam" id="PF17944"/>
    </source>
</evidence>
<dbReference type="InterPro" id="IPR029066">
    <property type="entry name" value="PLP-binding_barrel"/>
</dbReference>
<keyword evidence="9 14" id="KW-0663">Pyridoxal phosphate</keyword>
<dbReference type="InterPro" id="IPR009006">
    <property type="entry name" value="Ala_racemase/Decarboxylase_C"/>
</dbReference>
<dbReference type="Gene3D" id="1.20.58.930">
    <property type="match status" value="1"/>
</dbReference>
<dbReference type="Gene3D" id="1.10.287.3440">
    <property type="match status" value="1"/>
</dbReference>
<feature type="domain" description="Arginine decarboxylase helical bundle" evidence="18">
    <location>
        <begin position="379"/>
        <end position="442"/>
    </location>
</feature>
<evidence type="ECO:0000256" key="14">
    <source>
        <dbReference type="PIRSR" id="PIRSR001336-50"/>
    </source>
</evidence>
<comment type="cofactor">
    <cofactor evidence="1 14">
        <name>pyridoxal 5'-phosphate</name>
        <dbReference type="ChEBI" id="CHEBI:597326"/>
    </cofactor>
</comment>
<dbReference type="PROSITE" id="PS00879">
    <property type="entry name" value="ODR_DC_2_2"/>
    <property type="match status" value="1"/>
</dbReference>
<gene>
    <name evidence="20" type="primary">speA</name>
    <name evidence="20" type="ORF">GG681_16350</name>
</gene>
<evidence type="ECO:0000256" key="13">
    <source>
        <dbReference type="NCBIfam" id="TIGR01273"/>
    </source>
</evidence>
<dbReference type="Gene3D" id="2.40.37.10">
    <property type="entry name" value="Lyase, Ornithine Decarboxylase, Chain A, domain 1"/>
    <property type="match status" value="1"/>
</dbReference>
<dbReference type="InterPro" id="IPR022657">
    <property type="entry name" value="De-COase2_CS"/>
</dbReference>
<comment type="similarity">
    <text evidence="4">Belongs to the Orn/Lys/Arg decarboxylase class-II family. SpeA subfamily.</text>
</comment>
<dbReference type="PRINTS" id="PR01180">
    <property type="entry name" value="ARGDCRBXLASE"/>
</dbReference>
<dbReference type="CDD" id="cd06830">
    <property type="entry name" value="PLPDE_III_ADC"/>
    <property type="match status" value="1"/>
</dbReference>
<dbReference type="AlphaFoldDB" id="A0A844ANU1"/>
<dbReference type="SUPFAM" id="SSF50621">
    <property type="entry name" value="Alanine racemase C-terminal domain-like"/>
    <property type="match status" value="1"/>
</dbReference>
<dbReference type="InterPro" id="IPR040634">
    <property type="entry name" value="Arg_decarb_HB"/>
</dbReference>
<dbReference type="NCBIfam" id="NF003763">
    <property type="entry name" value="PRK05354.1"/>
    <property type="match status" value="1"/>
</dbReference>
<keyword evidence="12 20" id="KW-0456">Lyase</keyword>
<evidence type="ECO:0000256" key="10">
    <source>
        <dbReference type="ARBA" id="ARBA00023066"/>
    </source>
</evidence>
<feature type="domain" description="Arginine decarboxylase C-terminal helical" evidence="19">
    <location>
        <begin position="587"/>
        <end position="640"/>
    </location>
</feature>
<evidence type="ECO:0000259" key="17">
    <source>
        <dbReference type="Pfam" id="PF02784"/>
    </source>
</evidence>
<dbReference type="Pfam" id="PF17944">
    <property type="entry name" value="Arg_decarbox_C"/>
    <property type="match status" value="1"/>
</dbReference>
<sequence>MPHQHSNSAAGSNGDAAQPDNHSALYGLDRWGEGLLGVNPQGEVTLSAPDNGAPTSLPKVIKALSERGISAPVLLRVHHFLDEALHHLHTAFQSAFKSTGYRGTYRGVFPIKVNQQAEVISHLMQTGAPLHYGLEAGSKPELLIALSQPRSPESLLICNGSKDESFVRLATLSRKLGQKTVIVIESLDEFDVIHKVSTELGIRPMLGVRVKLTERVTGKWQESSGDRSTFGLGAHELVTLIDRMREAEFLDCLVLQHSHLGSQVPDIIDIRRAAAEACRFFVELTKMGAPLTHLDLGGGLGVDYTGERCSEENSVNYTVEEYCTNVVETIRYAMDEAALPHPTIVTESGRFVVAHSSIFVFNVLGATLYDSAEKPETHEDDNHLLHDLMAVESYIDGSRFQEALNDAIYYRDELRALFRRGQIGLAELARAEKGFLYLTAKFKSAARGRDISGDAAAQLGSFVDYYYGNFSLFQSLPDVWAIDQLHPIVPLQRLNEEPTRQAIFSDITCDSDGKIDKFILADGTADALPVHDLSDEDPYHIGVFFVGAYQETLGDLHNLFGDANVVTISLDGQGGFNIEHETEADSISEVMSYVEYDPRDCLDAFRKSVERALAAGQLNTKERRMMIAAYKDALAGHTYFD</sequence>
<evidence type="ECO:0000256" key="7">
    <source>
        <dbReference type="ARBA" id="ARBA00022793"/>
    </source>
</evidence>
<comment type="caution">
    <text evidence="20">The sequence shown here is derived from an EMBL/GenBank/DDBJ whole genome shotgun (WGS) entry which is preliminary data.</text>
</comment>
<evidence type="ECO:0000256" key="3">
    <source>
        <dbReference type="ARBA" id="ARBA00002257"/>
    </source>
</evidence>
<dbReference type="PROSITE" id="PS00878">
    <property type="entry name" value="ODR_DC_2_1"/>
    <property type="match status" value="1"/>
</dbReference>
<evidence type="ECO:0000256" key="6">
    <source>
        <dbReference type="ARBA" id="ARBA00022723"/>
    </source>
</evidence>
<evidence type="ECO:0000256" key="4">
    <source>
        <dbReference type="ARBA" id="ARBA00008357"/>
    </source>
</evidence>
<evidence type="ECO:0000256" key="5">
    <source>
        <dbReference type="ARBA" id="ARBA00012426"/>
    </source>
</evidence>
<feature type="region of interest" description="Disordered" evidence="16">
    <location>
        <begin position="1"/>
        <end position="23"/>
    </location>
</feature>
<dbReference type="InterPro" id="IPR000183">
    <property type="entry name" value="Orn/DAP/Arg_de-COase"/>
</dbReference>
<dbReference type="EMBL" id="WIXK01000012">
    <property type="protein sequence ID" value="MQY44219.1"/>
    <property type="molecule type" value="Genomic_DNA"/>
</dbReference>
<feature type="domain" description="Orn/DAP/Arg decarboxylase 2 N-terminal" evidence="17">
    <location>
        <begin position="91"/>
        <end position="354"/>
    </location>
</feature>
<evidence type="ECO:0000256" key="8">
    <source>
        <dbReference type="ARBA" id="ARBA00022842"/>
    </source>
</evidence>
<dbReference type="PANTHER" id="PTHR43295:SF9">
    <property type="entry name" value="BIOSYNTHETIC ARGININE DECARBOXYLASE"/>
    <property type="match status" value="1"/>
</dbReference>
<evidence type="ECO:0000256" key="9">
    <source>
        <dbReference type="ARBA" id="ARBA00022898"/>
    </source>
</evidence>
<dbReference type="Pfam" id="PF02784">
    <property type="entry name" value="Orn_Arg_deC_N"/>
    <property type="match status" value="1"/>
</dbReference>
<dbReference type="InterPro" id="IPR041128">
    <property type="entry name" value="Arg_decarbox_C"/>
</dbReference>
<dbReference type="PRINTS" id="PR01179">
    <property type="entry name" value="ODADCRBXLASE"/>
</dbReference>
<dbReference type="Gene3D" id="3.20.20.10">
    <property type="entry name" value="Alanine racemase"/>
    <property type="match status" value="1"/>
</dbReference>